<dbReference type="InterPro" id="IPR006119">
    <property type="entry name" value="Resolv_N"/>
</dbReference>
<dbReference type="CDD" id="cd00338">
    <property type="entry name" value="Ser_Recombinase"/>
    <property type="match status" value="1"/>
</dbReference>
<dbReference type="InterPro" id="IPR036162">
    <property type="entry name" value="Resolvase-like_N_sf"/>
</dbReference>
<sequence length="584" mass="65800">MTQAIGYIRRSSDRQEESLQQQQAQLEAFAASKGWQLVAVYSDDAISGSDLRRPGLEQLLADAAHRQDVDVVLTWDRNRLARPKDPLDGMLLERRLTEAGKRVMYAATGQESQGGFAAGLMSYVEHHQNGDYLRKLSRDTIRGIAHRVQRGFWPGGPIPFGYDRLILGDDGTPRRIVRDLDAGTQAVLDPTTGDVREQLPKGRRYQKQDHEQCTLVPSMPERVRALQKMFSDYAAGKPTRELRDAINAAGFRTSRGSRFTVQTILPILENPAYLGRCVYNRRTLSKWHRYQNGNSVERHDEGVEKRPESDWLTVEGAWPALVDADTFEQVKHRRTSSREQHRHTTGRAVKAGYLLTGLAFCGICGGRLTGQTTISGKGYRTRYYVCATHHAGHHDRCPKRHKIPADKVEGHILGLIREDVGRIRHDHKLHEYIADELRRVSGGNEDAREQLKRRQDDLGRQIDKVREHLLAMDAESAKVMGLYEKAAELTEQQKQVEQALAKLGDELPTLPEVAELQARAVAAFDELEKVLESGTLEEKRELIAAYVQKIKAEPDHHQVQISLYPALFSRKIAGGGFEPPTSGL</sequence>
<proteinExistence type="predicted"/>
<evidence type="ECO:0000256" key="1">
    <source>
        <dbReference type="SAM" id="Coils"/>
    </source>
</evidence>
<dbReference type="InterPro" id="IPR038109">
    <property type="entry name" value="DNA_bind_recomb_sf"/>
</dbReference>
<dbReference type="Pfam" id="PF00239">
    <property type="entry name" value="Resolvase"/>
    <property type="match status" value="1"/>
</dbReference>
<name>A0ABV4U2D4_9BACT</name>
<organism evidence="3 4">
    <name type="scientific">Natronomicrosphaera hydrolytica</name>
    <dbReference type="NCBI Taxonomy" id="3242702"/>
    <lineage>
        <taxon>Bacteria</taxon>
        <taxon>Pseudomonadati</taxon>
        <taxon>Planctomycetota</taxon>
        <taxon>Phycisphaerae</taxon>
        <taxon>Phycisphaerales</taxon>
        <taxon>Phycisphaeraceae</taxon>
        <taxon>Natronomicrosphaera</taxon>
    </lineage>
</organism>
<dbReference type="RefSeq" id="WP_425344676.1">
    <property type="nucleotide sequence ID" value="NZ_JBGUBD010000003.1"/>
</dbReference>
<accession>A0ABV4U2D4</accession>
<dbReference type="InterPro" id="IPR011109">
    <property type="entry name" value="DNA_bind_recombinase_dom"/>
</dbReference>
<dbReference type="Gene3D" id="3.40.50.1390">
    <property type="entry name" value="Resolvase, N-terminal catalytic domain"/>
    <property type="match status" value="1"/>
</dbReference>
<feature type="coiled-coil region" evidence="1">
    <location>
        <begin position="448"/>
        <end position="506"/>
    </location>
</feature>
<dbReference type="InterPro" id="IPR050639">
    <property type="entry name" value="SSR_resolvase"/>
</dbReference>
<dbReference type="PANTHER" id="PTHR30461:SF23">
    <property type="entry name" value="DNA RECOMBINASE-RELATED"/>
    <property type="match status" value="1"/>
</dbReference>
<evidence type="ECO:0000259" key="2">
    <source>
        <dbReference type="PROSITE" id="PS51736"/>
    </source>
</evidence>
<dbReference type="Gene3D" id="3.90.1750.20">
    <property type="entry name" value="Putative Large Serine Recombinase, Chain B, Domain 2"/>
    <property type="match status" value="1"/>
</dbReference>
<dbReference type="SUPFAM" id="SSF53041">
    <property type="entry name" value="Resolvase-like"/>
    <property type="match status" value="1"/>
</dbReference>
<reference evidence="3 4" key="1">
    <citation type="submission" date="2024-08" db="EMBL/GenBank/DDBJ databases">
        <title>Whole-genome sequencing of halo(alkali)philic microorganisms from hypersaline lakes.</title>
        <authorList>
            <person name="Sorokin D.Y."/>
            <person name="Merkel A.Y."/>
            <person name="Messina E."/>
            <person name="Yakimov M."/>
        </authorList>
    </citation>
    <scope>NUCLEOTIDE SEQUENCE [LARGE SCALE GENOMIC DNA]</scope>
    <source>
        <strain evidence="3 4">AB-hyl4</strain>
    </source>
</reference>
<comment type="caution">
    <text evidence="3">The sequence shown here is derived from an EMBL/GenBank/DDBJ whole genome shotgun (WGS) entry which is preliminary data.</text>
</comment>
<dbReference type="Pfam" id="PF07508">
    <property type="entry name" value="Recombinase"/>
    <property type="match status" value="1"/>
</dbReference>
<dbReference type="EMBL" id="JBGUBD010000003">
    <property type="protein sequence ID" value="MFA9477750.1"/>
    <property type="molecule type" value="Genomic_DNA"/>
</dbReference>
<keyword evidence="1" id="KW-0175">Coiled coil</keyword>
<evidence type="ECO:0000313" key="3">
    <source>
        <dbReference type="EMBL" id="MFA9477750.1"/>
    </source>
</evidence>
<dbReference type="Pfam" id="PF13408">
    <property type="entry name" value="Zn_ribbon_recom"/>
    <property type="match status" value="1"/>
</dbReference>
<dbReference type="PROSITE" id="PS51736">
    <property type="entry name" value="RECOMBINASES_3"/>
    <property type="match status" value="1"/>
</dbReference>
<dbReference type="PANTHER" id="PTHR30461">
    <property type="entry name" value="DNA-INVERTASE FROM LAMBDOID PROPHAGE"/>
    <property type="match status" value="1"/>
</dbReference>
<dbReference type="InterPro" id="IPR025827">
    <property type="entry name" value="Zn_ribbon_recom_dom"/>
</dbReference>
<evidence type="ECO:0000313" key="4">
    <source>
        <dbReference type="Proteomes" id="UP001575105"/>
    </source>
</evidence>
<protein>
    <submittedName>
        <fullName evidence="3">Recombinase family protein</fullName>
    </submittedName>
</protein>
<dbReference type="Proteomes" id="UP001575105">
    <property type="component" value="Unassembled WGS sequence"/>
</dbReference>
<dbReference type="SMART" id="SM00857">
    <property type="entry name" value="Resolvase"/>
    <property type="match status" value="1"/>
</dbReference>
<feature type="domain" description="Resolvase/invertase-type recombinase catalytic" evidence="2">
    <location>
        <begin position="3"/>
        <end position="151"/>
    </location>
</feature>
<gene>
    <name evidence="3" type="ORF">ACERK3_05515</name>
</gene>
<keyword evidence="4" id="KW-1185">Reference proteome</keyword>